<evidence type="ECO:0000259" key="1">
    <source>
        <dbReference type="Pfam" id="PF01592"/>
    </source>
</evidence>
<dbReference type="KEGG" id="pml:ATP_00112"/>
<dbReference type="InterPro" id="IPR002871">
    <property type="entry name" value="NIF_FeS_clus_asmbl_NifU_N"/>
</dbReference>
<organism evidence="3">
    <name type="scientific">Phytoplasma mali (strain AT)</name>
    <dbReference type="NCBI Taxonomy" id="482235"/>
    <lineage>
        <taxon>Bacteria</taxon>
        <taxon>Bacillati</taxon>
        <taxon>Mycoplasmatota</taxon>
        <taxon>Mollicutes</taxon>
        <taxon>Acholeplasmatales</taxon>
        <taxon>Acholeplasmataceae</taxon>
        <taxon>Candidatus Phytoplasma</taxon>
        <taxon>16SrX (Apple proliferation group)</taxon>
    </lineage>
</organism>
<protein>
    <submittedName>
        <fullName evidence="2">NifU-like protein, putative involved in Fe-S cluster formation</fullName>
    </submittedName>
</protein>
<dbReference type="EMBL" id="CU469464">
    <property type="protein sequence ID" value="CAP18299.1"/>
    <property type="molecule type" value="Genomic_DNA"/>
</dbReference>
<dbReference type="Proteomes" id="UP000002020">
    <property type="component" value="Chromosome"/>
</dbReference>
<dbReference type="GO" id="GO:0016226">
    <property type="term" value="P:iron-sulfur cluster assembly"/>
    <property type="evidence" value="ECO:0007669"/>
    <property type="project" value="InterPro"/>
</dbReference>
<reference evidence="2 3" key="1">
    <citation type="journal article" date="2008" name="BMC Genomics">
        <title>The linear chromosome of the plant-pathogenic mycoplasma 'Candidatus Phytoplasma mali'.</title>
        <authorList>
            <person name="Kube M."/>
            <person name="Schneider B."/>
            <person name="Kuhl H."/>
            <person name="Dandekar T."/>
            <person name="Heitmann K."/>
            <person name="Migdoll A.M."/>
            <person name="Reinhardt R."/>
            <person name="Seemueller E."/>
        </authorList>
    </citation>
    <scope>NUCLEOTIDE SEQUENCE [LARGE SCALE GENOMIC DNA]</scope>
    <source>
        <strain evidence="2 3">AT</strain>
    </source>
</reference>
<dbReference type="SUPFAM" id="SSF82649">
    <property type="entry name" value="SufE/NifU"/>
    <property type="match status" value="1"/>
</dbReference>
<name>B3R0D5_PHYMT</name>
<keyword evidence="3" id="KW-1185">Reference proteome</keyword>
<dbReference type="CDD" id="cd06664">
    <property type="entry name" value="IscU_like"/>
    <property type="match status" value="1"/>
</dbReference>
<dbReference type="Gene3D" id="3.90.1010.10">
    <property type="match status" value="1"/>
</dbReference>
<evidence type="ECO:0000313" key="3">
    <source>
        <dbReference type="Proteomes" id="UP000002020"/>
    </source>
</evidence>
<accession>B3R0D5</accession>
<proteinExistence type="predicted"/>
<dbReference type="GO" id="GO:0005506">
    <property type="term" value="F:iron ion binding"/>
    <property type="evidence" value="ECO:0007669"/>
    <property type="project" value="InterPro"/>
</dbReference>
<dbReference type="AlphaFoldDB" id="B3R0D5"/>
<dbReference type="Pfam" id="PF01592">
    <property type="entry name" value="NifU_N"/>
    <property type="match status" value="1"/>
</dbReference>
<dbReference type="HOGENOM" id="CLU_079283_4_0_14"/>
<evidence type="ECO:0000313" key="2">
    <source>
        <dbReference type="EMBL" id="CAP18299.1"/>
    </source>
</evidence>
<dbReference type="NCBIfam" id="TIGR01994">
    <property type="entry name" value="SUF_scaf_2"/>
    <property type="match status" value="1"/>
</dbReference>
<dbReference type="eggNOG" id="COG0822">
    <property type="taxonomic scope" value="Bacteria"/>
</dbReference>
<sequence>MTKFYEIYRNLILKYYHKKQNKILLSDSSYFCLKHENPFCGDDYIFLQIKVKSNMIIDFRYEIKGCVICISSANFMSNELKNKHISEVIKISNNFINMLKGKKFNLDNINSDFQLFQFLVNIKSRVNCAILSWEALLKLLKNVEFK</sequence>
<gene>
    <name evidence="2" type="primary">iscU</name>
    <name evidence="2" type="ordered locus">ATP_00112</name>
</gene>
<dbReference type="STRING" id="37692.ATP_00112"/>
<dbReference type="GO" id="GO:0051536">
    <property type="term" value="F:iron-sulfur cluster binding"/>
    <property type="evidence" value="ECO:0007669"/>
    <property type="project" value="InterPro"/>
</dbReference>
<feature type="domain" description="NIF system FeS cluster assembly NifU N-terminal" evidence="1">
    <location>
        <begin position="8"/>
        <end position="96"/>
    </location>
</feature>